<organism evidence="1 2">
    <name type="scientific">Eumeta variegata</name>
    <name type="common">Bagworm moth</name>
    <name type="synonym">Eumeta japonica</name>
    <dbReference type="NCBI Taxonomy" id="151549"/>
    <lineage>
        <taxon>Eukaryota</taxon>
        <taxon>Metazoa</taxon>
        <taxon>Ecdysozoa</taxon>
        <taxon>Arthropoda</taxon>
        <taxon>Hexapoda</taxon>
        <taxon>Insecta</taxon>
        <taxon>Pterygota</taxon>
        <taxon>Neoptera</taxon>
        <taxon>Endopterygota</taxon>
        <taxon>Lepidoptera</taxon>
        <taxon>Glossata</taxon>
        <taxon>Ditrysia</taxon>
        <taxon>Tineoidea</taxon>
        <taxon>Psychidae</taxon>
        <taxon>Oiketicinae</taxon>
        <taxon>Eumeta</taxon>
    </lineage>
</organism>
<proteinExistence type="predicted"/>
<evidence type="ECO:0000313" key="2">
    <source>
        <dbReference type="Proteomes" id="UP000299102"/>
    </source>
</evidence>
<comment type="caution">
    <text evidence="1">The sequence shown here is derived from an EMBL/GenBank/DDBJ whole genome shotgun (WGS) entry which is preliminary data.</text>
</comment>
<name>A0A4C1WDG3_EUMVA</name>
<accession>A0A4C1WDG3</accession>
<keyword evidence="2" id="KW-1185">Reference proteome</keyword>
<protein>
    <submittedName>
        <fullName evidence="1">Uncharacterized protein</fullName>
    </submittedName>
</protein>
<dbReference type="EMBL" id="BGZK01000518">
    <property type="protein sequence ID" value="GBP48165.1"/>
    <property type="molecule type" value="Genomic_DNA"/>
</dbReference>
<dbReference type="Proteomes" id="UP000299102">
    <property type="component" value="Unassembled WGS sequence"/>
</dbReference>
<gene>
    <name evidence="1" type="ORF">EVAR_27551_1</name>
</gene>
<dbReference type="AlphaFoldDB" id="A0A4C1WDG3"/>
<sequence>MSRCRRTPAAAAGVTTMKRLETKGHLIVFPKLGNNFGQFGLVSYFDPAYFLYRSRCRSRLGLNTDSHFLDDAFGAYSRFAKIWIQNNELRFYRTDLFGMRVSSYVLSILRENKKKVPLILRDALTTDNVTTRVQSPTAAAAGPDDDAGRISIRLSITAVSGERP</sequence>
<evidence type="ECO:0000313" key="1">
    <source>
        <dbReference type="EMBL" id="GBP48165.1"/>
    </source>
</evidence>
<reference evidence="1 2" key="1">
    <citation type="journal article" date="2019" name="Commun. Biol.">
        <title>The bagworm genome reveals a unique fibroin gene that provides high tensile strength.</title>
        <authorList>
            <person name="Kono N."/>
            <person name="Nakamura H."/>
            <person name="Ohtoshi R."/>
            <person name="Tomita M."/>
            <person name="Numata K."/>
            <person name="Arakawa K."/>
        </authorList>
    </citation>
    <scope>NUCLEOTIDE SEQUENCE [LARGE SCALE GENOMIC DNA]</scope>
</reference>